<feature type="transmembrane region" description="Helical" evidence="1">
    <location>
        <begin position="12"/>
        <end position="36"/>
    </location>
</feature>
<evidence type="ECO:0000313" key="3">
    <source>
        <dbReference type="Proteomes" id="UP000005730"/>
    </source>
</evidence>
<sequence length="85" mass="9328">MRMAKGLQKGIPGWIVVILCLMMGGFAGKMMQMFSFSAPLFRDLLSFGLDSGHVDVIAFSFRVSFSMDFNLGTFLGGVIGVWLAR</sequence>
<evidence type="ECO:0008006" key="4">
    <source>
        <dbReference type="Google" id="ProtNLM"/>
    </source>
</evidence>
<evidence type="ECO:0000256" key="1">
    <source>
        <dbReference type="SAM" id="Phobius"/>
    </source>
</evidence>
<feature type="transmembrane region" description="Helical" evidence="1">
    <location>
        <begin position="56"/>
        <end position="84"/>
    </location>
</feature>
<keyword evidence="1" id="KW-0812">Transmembrane</keyword>
<dbReference type="RefSeq" id="WP_006583939.1">
    <property type="nucleotide sequence ID" value="NZ_CM001377.1"/>
</dbReference>
<keyword evidence="1" id="KW-0472">Membrane</keyword>
<keyword evidence="3" id="KW-1185">Reference proteome</keyword>
<name>H0UNN0_9BACT</name>
<dbReference type="HOGENOM" id="CLU_195026_0_0_0"/>
<proteinExistence type="predicted"/>
<dbReference type="EMBL" id="CM001377">
    <property type="protein sequence ID" value="EHM10445.1"/>
    <property type="molecule type" value="Genomic_DNA"/>
</dbReference>
<protein>
    <recommendedName>
        <fullName evidence="4">DUF4321 domain-containing protein</fullName>
    </recommendedName>
</protein>
<accession>H0UNN0</accession>
<dbReference type="Proteomes" id="UP000005730">
    <property type="component" value="Chromosome"/>
</dbReference>
<reference evidence="2 3" key="1">
    <citation type="submission" date="2011-10" db="EMBL/GenBank/DDBJ databases">
        <title>The Noncontiguous Finished genome of Thermanaerovibrio velox DSM 12556.</title>
        <authorList>
            <consortium name="US DOE Joint Genome Institute (JGI-PGF)"/>
            <person name="Lucas S."/>
            <person name="Copeland A."/>
            <person name="Lapidus A."/>
            <person name="Glavina del Rio T."/>
            <person name="Dalin E."/>
            <person name="Tice H."/>
            <person name="Bruce D."/>
            <person name="Goodwin L."/>
            <person name="Pitluck S."/>
            <person name="Peters L."/>
            <person name="Mikhailova N."/>
            <person name="Teshima H."/>
            <person name="Kyrpides N."/>
            <person name="Mavromatis K."/>
            <person name="Ivanova N."/>
            <person name="Markowitz V."/>
            <person name="Cheng J.-F."/>
            <person name="Hugenholtz P."/>
            <person name="Woyke T."/>
            <person name="Wu D."/>
            <person name="Spring S."/>
            <person name="Brambilla E.-M."/>
            <person name="Klenk H.-P."/>
            <person name="Eisen J.A."/>
        </authorList>
    </citation>
    <scope>NUCLEOTIDE SEQUENCE [LARGE SCALE GENOMIC DNA]</scope>
    <source>
        <strain evidence="2 3">DSM 12556</strain>
    </source>
</reference>
<dbReference type="STRING" id="926567.TheveDRAFT_1325"/>
<gene>
    <name evidence="2" type="ORF">TheveDRAFT_1325</name>
</gene>
<keyword evidence="1" id="KW-1133">Transmembrane helix</keyword>
<evidence type="ECO:0000313" key="2">
    <source>
        <dbReference type="EMBL" id="EHM10445.1"/>
    </source>
</evidence>
<dbReference type="AlphaFoldDB" id="H0UNN0"/>
<organism evidence="2 3">
    <name type="scientific">Thermanaerovibrio velox DSM 12556</name>
    <dbReference type="NCBI Taxonomy" id="926567"/>
    <lineage>
        <taxon>Bacteria</taxon>
        <taxon>Thermotogati</taxon>
        <taxon>Synergistota</taxon>
        <taxon>Synergistia</taxon>
        <taxon>Synergistales</taxon>
        <taxon>Synergistaceae</taxon>
        <taxon>Thermanaerovibrio</taxon>
    </lineage>
</organism>